<dbReference type="InterPro" id="IPR011010">
    <property type="entry name" value="DNA_brk_join_enz"/>
</dbReference>
<protein>
    <submittedName>
        <fullName evidence="1">Integrase</fullName>
    </submittedName>
</protein>
<dbReference type="GO" id="GO:0003677">
    <property type="term" value="F:DNA binding"/>
    <property type="evidence" value="ECO:0007669"/>
    <property type="project" value="InterPro"/>
</dbReference>
<comment type="caution">
    <text evidence="1">The sequence shown here is derived from an EMBL/GenBank/DDBJ whole genome shotgun (WGS) entry which is preliminary data.</text>
</comment>
<dbReference type="Proteomes" id="UP001185331">
    <property type="component" value="Unassembled WGS sequence"/>
</dbReference>
<dbReference type="AlphaFoldDB" id="A0AAE3XBM3"/>
<name>A0AAE3XBM3_9DEIO</name>
<evidence type="ECO:0000313" key="1">
    <source>
        <dbReference type="EMBL" id="MDR6218056.1"/>
    </source>
</evidence>
<sequence length="290" mass="32363">MVHPADDLARSLTNALHTGDLDTLVTTLHAHGRLQGRPAQLISNLRPITTAAQRDYVSLLRPPADFHAWLSEVLLTNADGTPAKPNTRTSRVLTLRALYRALRQLGIITGDPLLDFHAPPAERRSDPLPTRETLETLIRAARTDPALHAALLLLWQHAVPITTLLRLTWDAFNPHARTLLRNDVVSPLTPETATALERLHHRAGYDPLYEDTLDAVASKRMFPYDSQDALRLRILHVTRDAELPFIPPGTLRRAALRDHARSATHLGYLNATHYDRVVQFAQSIAQQEGS</sequence>
<dbReference type="EMBL" id="JAVDQK010000003">
    <property type="protein sequence ID" value="MDR6218056.1"/>
    <property type="molecule type" value="Genomic_DNA"/>
</dbReference>
<organism evidence="1 2">
    <name type="scientific">Deinococcus soli</name>
    <name type="common">ex Cha et al. 2016</name>
    <dbReference type="NCBI Taxonomy" id="1309411"/>
    <lineage>
        <taxon>Bacteria</taxon>
        <taxon>Thermotogati</taxon>
        <taxon>Deinococcota</taxon>
        <taxon>Deinococci</taxon>
        <taxon>Deinococcales</taxon>
        <taxon>Deinococcaceae</taxon>
        <taxon>Deinococcus</taxon>
    </lineage>
</organism>
<reference evidence="1" key="1">
    <citation type="submission" date="2023-07" db="EMBL/GenBank/DDBJ databases">
        <title>Sorghum-associated microbial communities from plants grown in Nebraska, USA.</title>
        <authorList>
            <person name="Schachtman D."/>
        </authorList>
    </citation>
    <scope>NUCLEOTIDE SEQUENCE</scope>
    <source>
        <strain evidence="1">BE330</strain>
    </source>
</reference>
<evidence type="ECO:0000313" key="2">
    <source>
        <dbReference type="Proteomes" id="UP001185331"/>
    </source>
</evidence>
<dbReference type="RefSeq" id="WP_309852717.1">
    <property type="nucleotide sequence ID" value="NZ_JAVDQJ010000003.1"/>
</dbReference>
<proteinExistence type="predicted"/>
<accession>A0AAE3XBM3</accession>
<gene>
    <name evidence="1" type="ORF">J2Y00_001617</name>
</gene>
<dbReference type="SUPFAM" id="SSF56349">
    <property type="entry name" value="DNA breaking-rejoining enzymes"/>
    <property type="match status" value="1"/>
</dbReference>